<evidence type="ECO:0000313" key="6">
    <source>
        <dbReference type="Proteomes" id="UP001597353"/>
    </source>
</evidence>
<dbReference type="Proteomes" id="UP001597353">
    <property type="component" value="Unassembled WGS sequence"/>
</dbReference>
<dbReference type="Gene3D" id="1.10.287.470">
    <property type="entry name" value="Helix hairpin bin"/>
    <property type="match status" value="1"/>
</dbReference>
<feature type="region of interest" description="Disordered" evidence="2">
    <location>
        <begin position="368"/>
        <end position="398"/>
    </location>
</feature>
<evidence type="ECO:0000256" key="1">
    <source>
        <dbReference type="ARBA" id="ARBA00009477"/>
    </source>
</evidence>
<dbReference type="Pfam" id="PF25954">
    <property type="entry name" value="Beta-barrel_RND_2"/>
    <property type="match status" value="1"/>
</dbReference>
<feature type="compositionally biased region" description="Low complexity" evidence="2">
    <location>
        <begin position="373"/>
        <end position="386"/>
    </location>
</feature>
<sequence length="398" mass="42113">MPIWKQMTLALSLVLLAVVAWALFVPSAAPLLQRVGILQPLQQIGLAATPPADPRPRGGPGQAGGTATRVVAAPVTIGILNDDVSAIGTGQAIRSVALVPEVAGRVTEVLVTSGEAVTAGQTLVRLDSEAEEIAVQRATLALEDAQATAERLERLRTSGAASEVQRQDAALAVRNAELALRQAAFDLARRRIVAPITGSVGMINIEPGSQITSSTEITRIDDRTSLLIDFRLPERLVAQVRVGTPVTAIPLARPGQEIEGRISAIDNRVDQSSRTLRIQARIENTDDDLRAGMAFSISLRLEGEPFPAVDPLSIQWGAEGSFVWAVQDGRATRVPVRIMQRASNRVLVRAALAEGDLVIREGVTNLRPGTAVQPEGAELGEQQGEAAEVRASGPVTEG</sequence>
<dbReference type="InterPro" id="IPR058625">
    <property type="entry name" value="MdtA-like_BSH"/>
</dbReference>
<dbReference type="Gene3D" id="2.40.420.20">
    <property type="match status" value="1"/>
</dbReference>
<protein>
    <submittedName>
        <fullName evidence="5">Efflux RND transporter periplasmic adaptor subunit</fullName>
    </submittedName>
</protein>
<comment type="similarity">
    <text evidence="1">Belongs to the membrane fusion protein (MFP) (TC 8.A.1) family.</text>
</comment>
<dbReference type="InterPro" id="IPR006143">
    <property type="entry name" value="RND_pump_MFP"/>
</dbReference>
<comment type="caution">
    <text evidence="5">The sequence shown here is derived from an EMBL/GenBank/DDBJ whole genome shotgun (WGS) entry which is preliminary data.</text>
</comment>
<dbReference type="PANTHER" id="PTHR30469:SF11">
    <property type="entry name" value="BLL4320 PROTEIN"/>
    <property type="match status" value="1"/>
</dbReference>
<feature type="domain" description="Multidrug resistance protein MdtA-like barrel-sandwich hybrid" evidence="3">
    <location>
        <begin position="95"/>
        <end position="215"/>
    </location>
</feature>
<evidence type="ECO:0000313" key="5">
    <source>
        <dbReference type="EMBL" id="MFD1912444.1"/>
    </source>
</evidence>
<feature type="domain" description="CusB-like beta-barrel" evidence="4">
    <location>
        <begin position="229"/>
        <end position="300"/>
    </location>
</feature>
<name>A0ABW4S4W4_9RHOB</name>
<proteinExistence type="inferred from homology"/>
<dbReference type="Pfam" id="PF25917">
    <property type="entry name" value="BSH_RND"/>
    <property type="match status" value="1"/>
</dbReference>
<dbReference type="SUPFAM" id="SSF111369">
    <property type="entry name" value="HlyD-like secretion proteins"/>
    <property type="match status" value="1"/>
</dbReference>
<reference evidence="6" key="1">
    <citation type="journal article" date="2019" name="Int. J. Syst. Evol. Microbiol.">
        <title>The Global Catalogue of Microorganisms (GCM) 10K type strain sequencing project: providing services to taxonomists for standard genome sequencing and annotation.</title>
        <authorList>
            <consortium name="The Broad Institute Genomics Platform"/>
            <consortium name="The Broad Institute Genome Sequencing Center for Infectious Disease"/>
            <person name="Wu L."/>
            <person name="Ma J."/>
        </authorList>
    </citation>
    <scope>NUCLEOTIDE SEQUENCE [LARGE SCALE GENOMIC DNA]</scope>
    <source>
        <strain evidence="6">CGMCC 4.7242</strain>
    </source>
</reference>
<keyword evidence="6" id="KW-1185">Reference proteome</keyword>
<dbReference type="EMBL" id="JBHUGH010000006">
    <property type="protein sequence ID" value="MFD1912444.1"/>
    <property type="molecule type" value="Genomic_DNA"/>
</dbReference>
<dbReference type="PANTHER" id="PTHR30469">
    <property type="entry name" value="MULTIDRUG RESISTANCE PROTEIN MDTA"/>
    <property type="match status" value="1"/>
</dbReference>
<gene>
    <name evidence="5" type="ORF">ACFSGJ_09475</name>
</gene>
<evidence type="ECO:0000256" key="2">
    <source>
        <dbReference type="SAM" id="MobiDB-lite"/>
    </source>
</evidence>
<evidence type="ECO:0000259" key="3">
    <source>
        <dbReference type="Pfam" id="PF25917"/>
    </source>
</evidence>
<dbReference type="InterPro" id="IPR058792">
    <property type="entry name" value="Beta-barrel_RND_2"/>
</dbReference>
<accession>A0ABW4S4W4</accession>
<dbReference type="NCBIfam" id="TIGR01730">
    <property type="entry name" value="RND_mfp"/>
    <property type="match status" value="1"/>
</dbReference>
<organism evidence="5 6">
    <name type="scientific">Halodurantibacterium flavum</name>
    <dbReference type="NCBI Taxonomy" id="1382802"/>
    <lineage>
        <taxon>Bacteria</taxon>
        <taxon>Pseudomonadati</taxon>
        <taxon>Pseudomonadota</taxon>
        <taxon>Alphaproteobacteria</taxon>
        <taxon>Rhodobacterales</taxon>
        <taxon>Paracoccaceae</taxon>
        <taxon>Halodurantibacterium</taxon>
    </lineage>
</organism>
<dbReference type="Gene3D" id="2.40.30.170">
    <property type="match status" value="1"/>
</dbReference>
<evidence type="ECO:0000259" key="4">
    <source>
        <dbReference type="Pfam" id="PF25954"/>
    </source>
</evidence>
<dbReference type="RefSeq" id="WP_390261057.1">
    <property type="nucleotide sequence ID" value="NZ_JBHUGH010000006.1"/>
</dbReference>
<dbReference type="Gene3D" id="2.40.50.100">
    <property type="match status" value="1"/>
</dbReference>